<dbReference type="PANTHER" id="PTHR12059">
    <property type="entry name" value="RIBOSOMAL PROTEIN L23-RELATED"/>
    <property type="match status" value="1"/>
</dbReference>
<evidence type="ECO:0000256" key="3">
    <source>
        <dbReference type="ARBA" id="ARBA00023274"/>
    </source>
</evidence>
<dbReference type="SUPFAM" id="SSF54189">
    <property type="entry name" value="Ribosomal proteins S24e, L23 and L15e"/>
    <property type="match status" value="1"/>
</dbReference>
<protein>
    <recommendedName>
        <fullName evidence="4">Large ribosomal subunit protein uL23m</fullName>
    </recommendedName>
</protein>
<dbReference type="OrthoDB" id="275582at2759"/>
<dbReference type="Pfam" id="PF00276">
    <property type="entry name" value="Ribosomal_L23"/>
    <property type="match status" value="1"/>
</dbReference>
<dbReference type="EMBL" id="JANBOJ010000002">
    <property type="protein sequence ID" value="KAJ1725660.1"/>
    <property type="molecule type" value="Genomic_DNA"/>
</dbReference>
<dbReference type="GO" id="GO:0005762">
    <property type="term" value="C:mitochondrial large ribosomal subunit"/>
    <property type="evidence" value="ECO:0007669"/>
    <property type="project" value="TreeGrafter"/>
</dbReference>
<evidence type="ECO:0000256" key="2">
    <source>
        <dbReference type="ARBA" id="ARBA00022980"/>
    </source>
</evidence>
<gene>
    <name evidence="5" type="primary">MRP20</name>
    <name evidence="5" type="ORF">LPJ53_000139</name>
</gene>
<dbReference type="InterPro" id="IPR012678">
    <property type="entry name" value="Ribosomal_uL23/eL15/eS24_sf"/>
</dbReference>
<reference evidence="5" key="1">
    <citation type="submission" date="2022-07" db="EMBL/GenBank/DDBJ databases">
        <title>Phylogenomic reconstructions and comparative analyses of Kickxellomycotina fungi.</title>
        <authorList>
            <person name="Reynolds N.K."/>
            <person name="Stajich J.E."/>
            <person name="Barry K."/>
            <person name="Grigoriev I.V."/>
            <person name="Crous P."/>
            <person name="Smith M.E."/>
        </authorList>
    </citation>
    <scope>NUCLEOTIDE SEQUENCE</scope>
    <source>
        <strain evidence="5">NBRC 32514</strain>
    </source>
</reference>
<evidence type="ECO:0000256" key="4">
    <source>
        <dbReference type="ARBA" id="ARBA00039977"/>
    </source>
</evidence>
<dbReference type="InterPro" id="IPR012677">
    <property type="entry name" value="Nucleotide-bd_a/b_plait_sf"/>
</dbReference>
<dbReference type="GO" id="GO:0003735">
    <property type="term" value="F:structural constituent of ribosome"/>
    <property type="evidence" value="ECO:0007669"/>
    <property type="project" value="InterPro"/>
</dbReference>
<dbReference type="InterPro" id="IPR013025">
    <property type="entry name" value="Ribosomal_uL23-like"/>
</dbReference>
<evidence type="ECO:0000313" key="6">
    <source>
        <dbReference type="Proteomes" id="UP001149813"/>
    </source>
</evidence>
<keyword evidence="2 5" id="KW-0689">Ribosomal protein</keyword>
<sequence>MAQRFGNLKVYFPNLVFKIIPDARLAKNQAAFRVPLNINKLDIKDYLTHVYNVTVTDVRTTVFPGKLSTNRYTGQKERSSRIKKAIVTMKEEFEYPKEADTDKDFGGLELKYETLRRANKLKGWRIRPSVEMMALRSQVLENRKTAEEASTKKA</sequence>
<comment type="similarity">
    <text evidence="1">Belongs to the universal ribosomal protein uL23 family.</text>
</comment>
<dbReference type="PANTHER" id="PTHR12059:SF5">
    <property type="entry name" value="LARGE RIBOSOMAL SUBUNIT PROTEIN UL23M"/>
    <property type="match status" value="1"/>
</dbReference>
<dbReference type="GO" id="GO:0032543">
    <property type="term" value="P:mitochondrial translation"/>
    <property type="evidence" value="ECO:0007669"/>
    <property type="project" value="TreeGrafter"/>
</dbReference>
<keyword evidence="6" id="KW-1185">Reference proteome</keyword>
<evidence type="ECO:0000313" key="5">
    <source>
        <dbReference type="EMBL" id="KAJ1725660.1"/>
    </source>
</evidence>
<evidence type="ECO:0000256" key="1">
    <source>
        <dbReference type="ARBA" id="ARBA00006700"/>
    </source>
</evidence>
<dbReference type="AlphaFoldDB" id="A0A9W7Y6N2"/>
<comment type="caution">
    <text evidence="5">The sequence shown here is derived from an EMBL/GenBank/DDBJ whole genome shotgun (WGS) entry which is preliminary data.</text>
</comment>
<dbReference type="Gene3D" id="3.30.70.330">
    <property type="match status" value="1"/>
</dbReference>
<accession>A0A9W7Y6N2</accession>
<proteinExistence type="inferred from homology"/>
<dbReference type="Proteomes" id="UP001149813">
    <property type="component" value="Unassembled WGS sequence"/>
</dbReference>
<keyword evidence="3" id="KW-0687">Ribonucleoprotein</keyword>
<organism evidence="5 6">
    <name type="scientific">Coemansia erecta</name>
    <dbReference type="NCBI Taxonomy" id="147472"/>
    <lineage>
        <taxon>Eukaryota</taxon>
        <taxon>Fungi</taxon>
        <taxon>Fungi incertae sedis</taxon>
        <taxon>Zoopagomycota</taxon>
        <taxon>Kickxellomycotina</taxon>
        <taxon>Kickxellomycetes</taxon>
        <taxon>Kickxellales</taxon>
        <taxon>Kickxellaceae</taxon>
        <taxon>Coemansia</taxon>
    </lineage>
</organism>
<name>A0A9W7Y6N2_9FUNG</name>